<sequence length="338" mass="38393">MLKSVILLVIAVCASGIRANPNPPVEEFNLQGFAQGTTYSIRYYAADSLVRRYQVDSLLRVIDQSMSIYNAESKISLFNKEETKEMSLDIHMQKVIRASLKYNKLTKGFFDITVLPLVNLWGFGPQKKMEEPTSTQIDSVRKFVGIDKILLKGNRLIKRASKVSLVLDGIAQGYTVDILADFFKNKQVNRFIIELGGEIYAYGVKPDGESFKVRIQRPYRDSEEGYIVTLQDRAITTSGNYEKYRMTDGQHISHHINPATGRTVQNTTISATVIAKTAMQADALDNYLMFLPPEEAIAFVEKQKEVEAYIIYEENNELKELQSSGFNNYIYNINHKPN</sequence>
<dbReference type="Proteomes" id="UP001500394">
    <property type="component" value="Unassembled WGS sequence"/>
</dbReference>
<keyword evidence="7 11" id="KW-0274">FAD</keyword>
<keyword evidence="4 11" id="KW-0285">Flavoprotein</keyword>
<name>A0ABP8QVE1_9SPHI</name>
<evidence type="ECO:0000256" key="10">
    <source>
        <dbReference type="ARBA" id="ARBA00048540"/>
    </source>
</evidence>
<keyword evidence="14" id="KW-1185">Reference proteome</keyword>
<comment type="cofactor">
    <cofactor evidence="1">
        <name>Mg(2+)</name>
        <dbReference type="ChEBI" id="CHEBI:18420"/>
    </cofactor>
</comment>
<dbReference type="EMBL" id="BAABGR010000004">
    <property type="protein sequence ID" value="GAA4511069.1"/>
    <property type="molecule type" value="Genomic_DNA"/>
</dbReference>
<feature type="signal peptide" evidence="12">
    <location>
        <begin position="1"/>
        <end position="19"/>
    </location>
</feature>
<dbReference type="InterPro" id="IPR003374">
    <property type="entry name" value="ApbE-like_sf"/>
</dbReference>
<evidence type="ECO:0000256" key="3">
    <source>
        <dbReference type="ARBA" id="ARBA00016337"/>
    </source>
</evidence>
<dbReference type="InterPro" id="IPR024932">
    <property type="entry name" value="ApbE"/>
</dbReference>
<evidence type="ECO:0000256" key="9">
    <source>
        <dbReference type="ARBA" id="ARBA00031306"/>
    </source>
</evidence>
<dbReference type="SUPFAM" id="SSF143631">
    <property type="entry name" value="ApbE-like"/>
    <property type="match status" value="1"/>
</dbReference>
<dbReference type="EC" id="2.7.1.180" evidence="2 11"/>
<protein>
    <recommendedName>
        <fullName evidence="3 11">FAD:protein FMN transferase</fullName>
        <ecNumber evidence="2 11">2.7.1.180</ecNumber>
    </recommendedName>
    <alternativeName>
        <fullName evidence="9 11">Flavin transferase</fullName>
    </alternativeName>
</protein>
<accession>A0ABP8QVE1</accession>
<reference evidence="14" key="1">
    <citation type="journal article" date="2019" name="Int. J. Syst. Evol. Microbiol.">
        <title>The Global Catalogue of Microorganisms (GCM) 10K type strain sequencing project: providing services to taxonomists for standard genome sequencing and annotation.</title>
        <authorList>
            <consortium name="The Broad Institute Genomics Platform"/>
            <consortium name="The Broad Institute Genome Sequencing Center for Infectious Disease"/>
            <person name="Wu L."/>
            <person name="Ma J."/>
        </authorList>
    </citation>
    <scope>NUCLEOTIDE SEQUENCE [LARGE SCALE GENOMIC DNA]</scope>
    <source>
        <strain evidence="14">JCM 17858</strain>
    </source>
</reference>
<gene>
    <name evidence="13" type="ORF">GCM10023173_03310</name>
</gene>
<evidence type="ECO:0000256" key="2">
    <source>
        <dbReference type="ARBA" id="ARBA00011955"/>
    </source>
</evidence>
<evidence type="ECO:0000313" key="14">
    <source>
        <dbReference type="Proteomes" id="UP001500394"/>
    </source>
</evidence>
<organism evidence="13 14">
    <name type="scientific">Sphingobacterium thermophilum</name>
    <dbReference type="NCBI Taxonomy" id="768534"/>
    <lineage>
        <taxon>Bacteria</taxon>
        <taxon>Pseudomonadati</taxon>
        <taxon>Bacteroidota</taxon>
        <taxon>Sphingobacteriia</taxon>
        <taxon>Sphingobacteriales</taxon>
        <taxon>Sphingobacteriaceae</taxon>
        <taxon>Sphingobacterium</taxon>
    </lineage>
</organism>
<dbReference type="GO" id="GO:0016740">
    <property type="term" value="F:transferase activity"/>
    <property type="evidence" value="ECO:0007669"/>
    <property type="project" value="UniProtKB-KW"/>
</dbReference>
<evidence type="ECO:0000256" key="8">
    <source>
        <dbReference type="ARBA" id="ARBA00022842"/>
    </source>
</evidence>
<dbReference type="PIRSF" id="PIRSF006268">
    <property type="entry name" value="ApbE"/>
    <property type="match status" value="1"/>
</dbReference>
<keyword evidence="5 11" id="KW-0808">Transferase</keyword>
<proteinExistence type="inferred from homology"/>
<comment type="catalytic activity">
    <reaction evidence="10 11">
        <text>L-threonyl-[protein] + FAD = FMN-L-threonyl-[protein] + AMP + H(+)</text>
        <dbReference type="Rhea" id="RHEA:36847"/>
        <dbReference type="Rhea" id="RHEA-COMP:11060"/>
        <dbReference type="Rhea" id="RHEA-COMP:11061"/>
        <dbReference type="ChEBI" id="CHEBI:15378"/>
        <dbReference type="ChEBI" id="CHEBI:30013"/>
        <dbReference type="ChEBI" id="CHEBI:57692"/>
        <dbReference type="ChEBI" id="CHEBI:74257"/>
        <dbReference type="ChEBI" id="CHEBI:456215"/>
        <dbReference type="EC" id="2.7.1.180"/>
    </reaction>
</comment>
<comment type="similarity">
    <text evidence="11">Belongs to the ApbE family.</text>
</comment>
<evidence type="ECO:0000256" key="6">
    <source>
        <dbReference type="ARBA" id="ARBA00022723"/>
    </source>
</evidence>
<evidence type="ECO:0000256" key="12">
    <source>
        <dbReference type="SAM" id="SignalP"/>
    </source>
</evidence>
<evidence type="ECO:0000256" key="1">
    <source>
        <dbReference type="ARBA" id="ARBA00001946"/>
    </source>
</evidence>
<evidence type="ECO:0000313" key="13">
    <source>
        <dbReference type="EMBL" id="GAA4511069.1"/>
    </source>
</evidence>
<keyword evidence="6 11" id="KW-0479">Metal-binding</keyword>
<dbReference type="PANTHER" id="PTHR30040:SF2">
    <property type="entry name" value="FAD:PROTEIN FMN TRANSFERASE"/>
    <property type="match status" value="1"/>
</dbReference>
<dbReference type="Pfam" id="PF02424">
    <property type="entry name" value="ApbE"/>
    <property type="match status" value="1"/>
</dbReference>
<evidence type="ECO:0000256" key="4">
    <source>
        <dbReference type="ARBA" id="ARBA00022630"/>
    </source>
</evidence>
<evidence type="ECO:0000256" key="7">
    <source>
        <dbReference type="ARBA" id="ARBA00022827"/>
    </source>
</evidence>
<evidence type="ECO:0000256" key="5">
    <source>
        <dbReference type="ARBA" id="ARBA00022679"/>
    </source>
</evidence>
<evidence type="ECO:0000256" key="11">
    <source>
        <dbReference type="PIRNR" id="PIRNR006268"/>
    </source>
</evidence>
<feature type="chain" id="PRO_5045864677" description="FAD:protein FMN transferase" evidence="12">
    <location>
        <begin position="20"/>
        <end position="338"/>
    </location>
</feature>
<dbReference type="PANTHER" id="PTHR30040">
    <property type="entry name" value="THIAMINE BIOSYNTHESIS LIPOPROTEIN APBE"/>
    <property type="match status" value="1"/>
</dbReference>
<keyword evidence="8 11" id="KW-0460">Magnesium</keyword>
<comment type="caution">
    <text evidence="13">The sequence shown here is derived from an EMBL/GenBank/DDBJ whole genome shotgun (WGS) entry which is preliminary data.</text>
</comment>
<dbReference type="Gene3D" id="3.10.520.10">
    <property type="entry name" value="ApbE-like domains"/>
    <property type="match status" value="1"/>
</dbReference>
<keyword evidence="12" id="KW-0732">Signal</keyword>